<dbReference type="GO" id="GO:0005109">
    <property type="term" value="F:frizzled binding"/>
    <property type="evidence" value="ECO:0007669"/>
    <property type="project" value="TreeGrafter"/>
</dbReference>
<keyword evidence="4" id="KW-0964">Secreted</keyword>
<evidence type="ECO:0000256" key="3">
    <source>
        <dbReference type="ARBA" id="ARBA00022473"/>
    </source>
</evidence>
<evidence type="ECO:0000256" key="7">
    <source>
        <dbReference type="ARBA" id="ARBA00023157"/>
    </source>
</evidence>
<feature type="signal peptide" evidence="9">
    <location>
        <begin position="1"/>
        <end position="20"/>
    </location>
</feature>
<dbReference type="Gene3D" id="3.30.2460.20">
    <property type="match status" value="1"/>
</dbReference>
<feature type="chain" id="PRO_5001650941" description="Protein Wnt" evidence="9">
    <location>
        <begin position="21"/>
        <end position="336"/>
    </location>
</feature>
<proteinExistence type="evidence at transcript level"/>
<keyword evidence="3 8" id="KW-0217">Developmental protein</keyword>
<keyword evidence="6 8" id="KW-0879">Wnt signaling pathway</keyword>
<evidence type="ECO:0000256" key="9">
    <source>
        <dbReference type="SAM" id="SignalP"/>
    </source>
</evidence>
<dbReference type="PANTHER" id="PTHR12027:SF81">
    <property type="entry name" value="WNT INHIBITOR OF DORSAL PROTEIN"/>
    <property type="match status" value="1"/>
</dbReference>
<sequence>MRSLSVWLFTIILITTLTPCFHCWLQEYFQSGKYNAFTDAASKAFQIAAEECQKQFKYDRWNCANWNEALLRIQTPHFANKQSGFMHAMASAAVSLSIIEECMNGNDECICVNKAKKDTSREIACSPSSQTASIDEIRFGIKVAAHLIDSLEILGNESFIRKINTHNTILGRTTLKRLKQKDCKCQGASGSCTQKVCWYRLPTLSQIGKKLKSKYNRAKKVRSNEHSNTLYKTNNNVAGKMELVYALKSKHGECSNDTHKDRMLGRECFIKPMPSVEVHYQPSRTSCQTLCTSCNLAVEEVTTIVSKRCQCKFEYCCRVKCEICNVTVITSTCSKM</sequence>
<evidence type="ECO:0000256" key="4">
    <source>
        <dbReference type="ARBA" id="ARBA00022525"/>
    </source>
</evidence>
<keyword evidence="7" id="KW-1015">Disulfide bond</keyword>
<reference evidence="10" key="1">
    <citation type="journal article" date="2014" name="Curr. Biol.">
        <title>Whole-body acoel regeneration is controlled by wnt and bmp-admp signaling.</title>
        <authorList>
            <person name="Srivastava M."/>
            <person name="Mazza-Curll K.L."/>
            <person name="van Wolfswinkel J.C."/>
            <person name="Reddien P.W."/>
        </authorList>
    </citation>
    <scope>NUCLEOTIDE SEQUENCE</scope>
</reference>
<comment type="subcellular location">
    <subcellularLocation>
        <location evidence="1 8">Secreted</location>
        <location evidence="1 8">Extracellular space</location>
        <location evidence="1 8">Extracellular matrix</location>
    </subcellularLocation>
</comment>
<dbReference type="InterPro" id="IPR043158">
    <property type="entry name" value="Wnt_C"/>
</dbReference>
<dbReference type="GO" id="GO:0045165">
    <property type="term" value="P:cell fate commitment"/>
    <property type="evidence" value="ECO:0007669"/>
    <property type="project" value="TreeGrafter"/>
</dbReference>
<dbReference type="CDD" id="cd13113">
    <property type="entry name" value="Wnt"/>
    <property type="match status" value="1"/>
</dbReference>
<dbReference type="SMART" id="SM00097">
    <property type="entry name" value="WNT1"/>
    <property type="match status" value="1"/>
</dbReference>
<dbReference type="PANTHER" id="PTHR12027">
    <property type="entry name" value="WNT RELATED"/>
    <property type="match status" value="1"/>
</dbReference>
<dbReference type="InterPro" id="IPR005817">
    <property type="entry name" value="Wnt"/>
</dbReference>
<name>A0A068CJT4_HOFMI</name>
<comment type="similarity">
    <text evidence="2 8">Belongs to the Wnt family.</text>
</comment>
<evidence type="ECO:0000256" key="6">
    <source>
        <dbReference type="ARBA" id="ARBA00022687"/>
    </source>
</evidence>
<dbReference type="GO" id="GO:0030182">
    <property type="term" value="P:neuron differentiation"/>
    <property type="evidence" value="ECO:0007669"/>
    <property type="project" value="TreeGrafter"/>
</dbReference>
<comment type="function">
    <text evidence="8">Ligand for members of the frizzled family of seven transmembrane receptors.</text>
</comment>
<keyword evidence="9" id="KW-0732">Signal</keyword>
<keyword evidence="5" id="KW-0272">Extracellular matrix</keyword>
<evidence type="ECO:0000256" key="1">
    <source>
        <dbReference type="ARBA" id="ARBA00004498"/>
    </source>
</evidence>
<dbReference type="GO" id="GO:0060070">
    <property type="term" value="P:canonical Wnt signaling pathway"/>
    <property type="evidence" value="ECO:0007669"/>
    <property type="project" value="TreeGrafter"/>
</dbReference>
<organism evidence="10">
    <name type="scientific">Hofstenia miamia</name>
    <name type="common">Three-banded panther worm</name>
    <dbReference type="NCBI Taxonomy" id="442651"/>
    <lineage>
        <taxon>Eukaryota</taxon>
        <taxon>Metazoa</taxon>
        <taxon>Xenacoelomorpha</taxon>
        <taxon>Acoelomorpha</taxon>
        <taxon>Acoela</taxon>
        <taxon>Hofsteniidae</taxon>
        <taxon>Hofstenia</taxon>
    </lineage>
</organism>
<dbReference type="PRINTS" id="PR01349">
    <property type="entry name" value="WNTPROTEIN"/>
</dbReference>
<dbReference type="GO" id="GO:0005125">
    <property type="term" value="F:cytokine activity"/>
    <property type="evidence" value="ECO:0007669"/>
    <property type="project" value="TreeGrafter"/>
</dbReference>
<evidence type="ECO:0000256" key="2">
    <source>
        <dbReference type="ARBA" id="ARBA00005683"/>
    </source>
</evidence>
<dbReference type="AlphaFoldDB" id="A0A068CJT4"/>
<dbReference type="Pfam" id="PF00110">
    <property type="entry name" value="wnt"/>
    <property type="match status" value="1"/>
</dbReference>
<protein>
    <recommendedName>
        <fullName evidence="8">Protein Wnt</fullName>
    </recommendedName>
</protein>
<evidence type="ECO:0000256" key="5">
    <source>
        <dbReference type="ARBA" id="ARBA00022530"/>
    </source>
</evidence>
<accession>A0A068CJT4</accession>
<evidence type="ECO:0000313" key="10">
    <source>
        <dbReference type="EMBL" id="AID23634.1"/>
    </source>
</evidence>
<dbReference type="GO" id="GO:0005615">
    <property type="term" value="C:extracellular space"/>
    <property type="evidence" value="ECO:0007669"/>
    <property type="project" value="TreeGrafter"/>
</dbReference>
<evidence type="ECO:0000256" key="8">
    <source>
        <dbReference type="RuleBase" id="RU003500"/>
    </source>
</evidence>
<dbReference type="EMBL" id="KJ658712">
    <property type="protein sequence ID" value="AID23634.1"/>
    <property type="molecule type" value="mRNA"/>
</dbReference>